<accession>A0ABW3A4W6</accession>
<sequence length="195" mass="20992">MGRIDELANRYVADWAPLSPTGATYVGIAGYDDKLDDLTPEGYESRAELTRRTLAELDVTEPETKAERTAKEAMQERLGLDLARYQAGETTSEVNVIASGLHDMRMVFDLMPTEGADAQANIASRLNGFAAALDGYKTTLRAAAAAGHISSKVQLTEVAKQCDIWVDPSGDNFFHGLVERLGADGSVGAELRRGA</sequence>
<organism evidence="1 2">
    <name type="scientific">Micromonospora azadirachtae</name>
    <dbReference type="NCBI Taxonomy" id="1970735"/>
    <lineage>
        <taxon>Bacteria</taxon>
        <taxon>Bacillati</taxon>
        <taxon>Actinomycetota</taxon>
        <taxon>Actinomycetes</taxon>
        <taxon>Micromonosporales</taxon>
        <taxon>Micromonosporaceae</taxon>
        <taxon>Micromonospora</taxon>
    </lineage>
</organism>
<proteinExistence type="predicted"/>
<comment type="caution">
    <text evidence="1">The sequence shown here is derived from an EMBL/GenBank/DDBJ whole genome shotgun (WGS) entry which is preliminary data.</text>
</comment>
<gene>
    <name evidence="1" type="ORF">ACFQZ8_17040</name>
</gene>
<evidence type="ECO:0000313" key="2">
    <source>
        <dbReference type="Proteomes" id="UP001597053"/>
    </source>
</evidence>
<protein>
    <submittedName>
        <fullName evidence="1">DUF885 family protein</fullName>
    </submittedName>
</protein>
<name>A0ABW3A4W6_9ACTN</name>
<keyword evidence="2" id="KW-1185">Reference proteome</keyword>
<dbReference type="InterPro" id="IPR010281">
    <property type="entry name" value="DUF885"/>
</dbReference>
<evidence type="ECO:0000313" key="1">
    <source>
        <dbReference type="EMBL" id="MFD0785616.1"/>
    </source>
</evidence>
<dbReference type="Pfam" id="PF05960">
    <property type="entry name" value="DUF885"/>
    <property type="match status" value="1"/>
</dbReference>
<reference evidence="2" key="1">
    <citation type="journal article" date="2019" name="Int. J. Syst. Evol. Microbiol.">
        <title>The Global Catalogue of Microorganisms (GCM) 10K type strain sequencing project: providing services to taxonomists for standard genome sequencing and annotation.</title>
        <authorList>
            <consortium name="The Broad Institute Genomics Platform"/>
            <consortium name="The Broad Institute Genome Sequencing Center for Infectious Disease"/>
            <person name="Wu L."/>
            <person name="Ma J."/>
        </authorList>
    </citation>
    <scope>NUCLEOTIDE SEQUENCE [LARGE SCALE GENOMIC DNA]</scope>
    <source>
        <strain evidence="2">JCM 32148</strain>
    </source>
</reference>
<feature type="non-terminal residue" evidence="1">
    <location>
        <position position="195"/>
    </location>
</feature>
<dbReference type="EMBL" id="JBHTHM010000903">
    <property type="protein sequence ID" value="MFD0785616.1"/>
    <property type="molecule type" value="Genomic_DNA"/>
</dbReference>
<dbReference type="Proteomes" id="UP001597053">
    <property type="component" value="Unassembled WGS sequence"/>
</dbReference>